<dbReference type="Pfam" id="PF04397">
    <property type="entry name" value="LytTR"/>
    <property type="match status" value="1"/>
</dbReference>
<proteinExistence type="predicted"/>
<dbReference type="GO" id="GO:0000156">
    <property type="term" value="F:phosphorelay response regulator activity"/>
    <property type="evidence" value="ECO:0007669"/>
    <property type="project" value="InterPro"/>
</dbReference>
<dbReference type="InterPro" id="IPR001789">
    <property type="entry name" value="Sig_transdc_resp-reg_receiver"/>
</dbReference>
<feature type="domain" description="Response regulatory" evidence="2">
    <location>
        <begin position="2"/>
        <end position="115"/>
    </location>
</feature>
<name>A0A4Z1BKN3_9FLAO</name>
<dbReference type="Proteomes" id="UP000297998">
    <property type="component" value="Unassembled WGS sequence"/>
</dbReference>
<sequence length="255" mass="29836">MKIVIVEDELLAVTYLKNLLEEQAIIDISSITVLRSTKQATEFFRENSVDLIFMDIHLGDGKSFEIFQEVEILTPIIFTTAYDEYAMKVFKHFTIDYILKPFEINELHLALHKFKTIRESFDISSTLKSIVVLQNTPSEIIHRFLVTNGNKLRSVGEHEIAYFFASGKHLFIKTKDEQTYIYDDTIKDIINKLDENIFFKINRKFIVHIDAINVIIKHSSQKVELHLCPKPETEQAVFVSKTQINSWIDWMNMNR</sequence>
<dbReference type="EMBL" id="SRPE01000007">
    <property type="protein sequence ID" value="TGN26300.1"/>
    <property type="molecule type" value="Genomic_DNA"/>
</dbReference>
<evidence type="ECO:0000313" key="4">
    <source>
        <dbReference type="Proteomes" id="UP000297998"/>
    </source>
</evidence>
<evidence type="ECO:0000256" key="1">
    <source>
        <dbReference type="PROSITE-ProRule" id="PRU00169"/>
    </source>
</evidence>
<dbReference type="SUPFAM" id="SSF52172">
    <property type="entry name" value="CheY-like"/>
    <property type="match status" value="1"/>
</dbReference>
<gene>
    <name evidence="3" type="ORF">E4J94_10730</name>
</gene>
<organism evidence="3 4">
    <name type="scientific">Empedobacter tilapiae</name>
    <dbReference type="NCBI Taxonomy" id="2491114"/>
    <lineage>
        <taxon>Bacteria</taxon>
        <taxon>Pseudomonadati</taxon>
        <taxon>Bacteroidota</taxon>
        <taxon>Flavobacteriia</taxon>
        <taxon>Flavobacteriales</taxon>
        <taxon>Weeksellaceae</taxon>
        <taxon>Empedobacter</taxon>
    </lineage>
</organism>
<keyword evidence="4" id="KW-1185">Reference proteome</keyword>
<evidence type="ECO:0000313" key="3">
    <source>
        <dbReference type="EMBL" id="TGN26300.1"/>
    </source>
</evidence>
<dbReference type="Gene3D" id="2.40.50.1020">
    <property type="entry name" value="LytTr DNA-binding domain"/>
    <property type="match status" value="1"/>
</dbReference>
<keyword evidence="1" id="KW-0597">Phosphoprotein</keyword>
<dbReference type="InterPro" id="IPR046947">
    <property type="entry name" value="LytR-like"/>
</dbReference>
<dbReference type="InterPro" id="IPR007492">
    <property type="entry name" value="LytTR_DNA-bd_dom"/>
</dbReference>
<dbReference type="OrthoDB" id="2168082at2"/>
<dbReference type="InterPro" id="IPR011006">
    <property type="entry name" value="CheY-like_superfamily"/>
</dbReference>
<accession>A0A4Z1BKN3</accession>
<dbReference type="PANTHER" id="PTHR37299">
    <property type="entry name" value="TRANSCRIPTIONAL REGULATOR-RELATED"/>
    <property type="match status" value="1"/>
</dbReference>
<dbReference type="Gene3D" id="3.40.50.2300">
    <property type="match status" value="1"/>
</dbReference>
<reference evidence="3 4" key="1">
    <citation type="submission" date="2019-03" db="EMBL/GenBank/DDBJ databases">
        <title>Empedobacter tilapiae sp. nov., isolated from an intestine of Nile tilapia Oreochromis niloticus.</title>
        <authorList>
            <person name="Kim Y.-O."/>
            <person name="Yoon J.-H."/>
        </authorList>
    </citation>
    <scope>NUCLEOTIDE SEQUENCE [LARGE SCALE GENOMIC DNA]</scope>
    <source>
        <strain evidence="3 4">MRS2</strain>
    </source>
</reference>
<dbReference type="SMART" id="SM00850">
    <property type="entry name" value="LytTR"/>
    <property type="match status" value="1"/>
</dbReference>
<protein>
    <submittedName>
        <fullName evidence="3">Response regulator transcription factor</fullName>
    </submittedName>
</protein>
<dbReference type="PANTHER" id="PTHR37299:SF1">
    <property type="entry name" value="STAGE 0 SPORULATION PROTEIN A HOMOLOG"/>
    <property type="match status" value="1"/>
</dbReference>
<evidence type="ECO:0000259" key="2">
    <source>
        <dbReference type="PROSITE" id="PS50110"/>
    </source>
</evidence>
<dbReference type="PROSITE" id="PS50110">
    <property type="entry name" value="RESPONSE_REGULATORY"/>
    <property type="match status" value="1"/>
</dbReference>
<dbReference type="RefSeq" id="WP_135835807.1">
    <property type="nucleotide sequence ID" value="NZ_SRPE01000007.1"/>
</dbReference>
<dbReference type="AlphaFoldDB" id="A0A4Z1BKN3"/>
<dbReference type="Pfam" id="PF00072">
    <property type="entry name" value="Response_reg"/>
    <property type="match status" value="1"/>
</dbReference>
<dbReference type="GO" id="GO:0003677">
    <property type="term" value="F:DNA binding"/>
    <property type="evidence" value="ECO:0007669"/>
    <property type="project" value="InterPro"/>
</dbReference>
<comment type="caution">
    <text evidence="3">The sequence shown here is derived from an EMBL/GenBank/DDBJ whole genome shotgun (WGS) entry which is preliminary data.</text>
</comment>
<dbReference type="SMART" id="SM00448">
    <property type="entry name" value="REC"/>
    <property type="match status" value="1"/>
</dbReference>
<feature type="modified residue" description="4-aspartylphosphate" evidence="1">
    <location>
        <position position="55"/>
    </location>
</feature>